<comment type="similarity">
    <text evidence="1">Belongs to the SMP-30/CGR1 family.</text>
</comment>
<dbReference type="PANTHER" id="PTHR10907:SF47">
    <property type="entry name" value="REGUCALCIN"/>
    <property type="match status" value="1"/>
</dbReference>
<protein>
    <submittedName>
        <fullName evidence="3">Gluconolactonase</fullName>
    </submittedName>
</protein>
<keyword evidence="4" id="KW-1185">Reference proteome</keyword>
<dbReference type="SUPFAM" id="SSF63829">
    <property type="entry name" value="Calcium-dependent phosphotriesterase"/>
    <property type="match status" value="1"/>
</dbReference>
<dbReference type="Gene3D" id="2.120.10.30">
    <property type="entry name" value="TolB, C-terminal domain"/>
    <property type="match status" value="1"/>
</dbReference>
<dbReference type="PANTHER" id="PTHR10907">
    <property type="entry name" value="REGUCALCIN"/>
    <property type="match status" value="1"/>
</dbReference>
<reference evidence="4" key="1">
    <citation type="journal article" date="2019" name="Int. J. Syst. Evol. Microbiol.">
        <title>The Global Catalogue of Microorganisms (GCM) 10K type strain sequencing project: providing services to taxonomists for standard genome sequencing and annotation.</title>
        <authorList>
            <consortium name="The Broad Institute Genomics Platform"/>
            <consortium name="The Broad Institute Genome Sequencing Center for Infectious Disease"/>
            <person name="Wu L."/>
            <person name="Ma J."/>
        </authorList>
    </citation>
    <scope>NUCLEOTIDE SEQUENCE [LARGE SCALE GENOMIC DNA]</scope>
    <source>
        <strain evidence="4">KCTC 23314</strain>
    </source>
</reference>
<dbReference type="PRINTS" id="PR01790">
    <property type="entry name" value="SMP30FAMILY"/>
</dbReference>
<proteinExistence type="inferred from homology"/>
<gene>
    <name evidence="3" type="ORF">GCM10007320_57350</name>
</gene>
<evidence type="ECO:0000313" key="4">
    <source>
        <dbReference type="Proteomes" id="UP000626210"/>
    </source>
</evidence>
<comment type="caution">
    <text evidence="3">The sequence shown here is derived from an EMBL/GenBank/DDBJ whole genome shotgun (WGS) entry which is preliminary data.</text>
</comment>
<evidence type="ECO:0000256" key="1">
    <source>
        <dbReference type="ARBA" id="ARBA00008853"/>
    </source>
</evidence>
<sequence>MQTSEGVRCAVPGSDVLGETPLWCEQTQSLLWLDIEQARLQRFHPASGRHDVWQFDERYLGTLALLRRPGRVLLGIDLALETFDLGTGAREKLCQVEPVGTDTRLNDGRCDSRGRLWVGTMDNQLARGSGSFYRVDPDGRVHRQFGDVIVSNTVALSPAEDRLYFSDTRRYITWRFGLDVAAGTLGPREVFVDYGGRGRPDGACVDSQGYLWNAIFAGGRVVRYAPDGTVDRVLTLPVSNPTCVCFGGPDLRTLYITTAQRFLTRAQLRAQPWAGSLLAVYLEVPGLAERRFGRD</sequence>
<name>A0ABQ3GC12_9BURK</name>
<dbReference type="Proteomes" id="UP000626210">
    <property type="component" value="Unassembled WGS sequence"/>
</dbReference>
<evidence type="ECO:0000313" key="3">
    <source>
        <dbReference type="EMBL" id="GHD00167.1"/>
    </source>
</evidence>
<feature type="domain" description="SMP-30/Gluconolactonase/LRE-like region" evidence="2">
    <location>
        <begin position="17"/>
        <end position="260"/>
    </location>
</feature>
<dbReference type="InterPro" id="IPR005511">
    <property type="entry name" value="SMP-30"/>
</dbReference>
<evidence type="ECO:0000259" key="2">
    <source>
        <dbReference type="Pfam" id="PF08450"/>
    </source>
</evidence>
<dbReference type="EMBL" id="BMYK01000031">
    <property type="protein sequence ID" value="GHD00167.1"/>
    <property type="molecule type" value="Genomic_DNA"/>
</dbReference>
<organism evidence="3 4">
    <name type="scientific">Pseudorhodoferax aquiterrae</name>
    <dbReference type="NCBI Taxonomy" id="747304"/>
    <lineage>
        <taxon>Bacteria</taxon>
        <taxon>Pseudomonadati</taxon>
        <taxon>Pseudomonadota</taxon>
        <taxon>Betaproteobacteria</taxon>
        <taxon>Burkholderiales</taxon>
        <taxon>Comamonadaceae</taxon>
    </lineage>
</organism>
<dbReference type="InterPro" id="IPR013658">
    <property type="entry name" value="SGL"/>
</dbReference>
<dbReference type="RefSeq" id="WP_189690303.1">
    <property type="nucleotide sequence ID" value="NZ_BMYK01000031.1"/>
</dbReference>
<dbReference type="InterPro" id="IPR011042">
    <property type="entry name" value="6-blade_b-propeller_TolB-like"/>
</dbReference>
<accession>A0ABQ3GC12</accession>
<dbReference type="Pfam" id="PF08450">
    <property type="entry name" value="SGL"/>
    <property type="match status" value="1"/>
</dbReference>